<feature type="transmembrane region" description="Helical" evidence="1">
    <location>
        <begin position="54"/>
        <end position="72"/>
    </location>
</feature>
<keyword evidence="1" id="KW-0472">Membrane</keyword>
<feature type="transmembrane region" description="Helical" evidence="1">
    <location>
        <begin position="106"/>
        <end position="124"/>
    </location>
</feature>
<keyword evidence="3" id="KW-1185">Reference proteome</keyword>
<keyword evidence="1" id="KW-1133">Transmembrane helix</keyword>
<feature type="transmembrane region" description="Helical" evidence="1">
    <location>
        <begin position="79"/>
        <end position="100"/>
    </location>
</feature>
<feature type="transmembrane region" description="Helical" evidence="1">
    <location>
        <begin position="230"/>
        <end position="247"/>
    </location>
</feature>
<proteinExistence type="predicted"/>
<organism evidence="2 3">
    <name type="scientific">Lentisphaera araneosa HTCC2155</name>
    <dbReference type="NCBI Taxonomy" id="313628"/>
    <lineage>
        <taxon>Bacteria</taxon>
        <taxon>Pseudomonadati</taxon>
        <taxon>Lentisphaerota</taxon>
        <taxon>Lentisphaeria</taxon>
        <taxon>Lentisphaerales</taxon>
        <taxon>Lentisphaeraceae</taxon>
        <taxon>Lentisphaera</taxon>
    </lineage>
</organism>
<accession>A6DNV9</accession>
<dbReference type="Proteomes" id="UP000004947">
    <property type="component" value="Unassembled WGS sequence"/>
</dbReference>
<feature type="transmembrane region" description="Helical" evidence="1">
    <location>
        <begin position="408"/>
        <end position="437"/>
    </location>
</feature>
<evidence type="ECO:0000313" key="2">
    <source>
        <dbReference type="EMBL" id="EDM26768.1"/>
    </source>
</evidence>
<feature type="transmembrane region" description="Helical" evidence="1">
    <location>
        <begin position="254"/>
        <end position="271"/>
    </location>
</feature>
<feature type="transmembrane region" description="Helical" evidence="1">
    <location>
        <begin position="376"/>
        <end position="396"/>
    </location>
</feature>
<dbReference type="RefSeq" id="WP_007279546.1">
    <property type="nucleotide sequence ID" value="NZ_ABCK01000014.1"/>
</dbReference>
<feature type="transmembrane region" description="Helical" evidence="1">
    <location>
        <begin position="349"/>
        <end position="364"/>
    </location>
</feature>
<keyword evidence="1" id="KW-0812">Transmembrane</keyword>
<comment type="caution">
    <text evidence="2">The sequence shown here is derived from an EMBL/GenBank/DDBJ whole genome shotgun (WGS) entry which is preliminary data.</text>
</comment>
<feature type="transmembrane region" description="Helical" evidence="1">
    <location>
        <begin position="277"/>
        <end position="295"/>
    </location>
</feature>
<feature type="transmembrane region" description="Helical" evidence="1">
    <location>
        <begin position="168"/>
        <end position="185"/>
    </location>
</feature>
<feature type="transmembrane region" description="Helical" evidence="1">
    <location>
        <begin position="302"/>
        <end position="319"/>
    </location>
</feature>
<name>A6DNV9_9BACT</name>
<dbReference type="AlphaFoldDB" id="A6DNV9"/>
<sequence length="506" mass="57804">MSDDILTKAKNYLFQNGGSSIYCLSALSIIWGIYQIMSPVLLTEQILEKVLSIGSLYLYEIALIGCFIFLLIRERLRTASLIIILAIFYMSSGIILNSLAGDDAMLSLYLGAALSAFSLLKLWLLKKHGQLNFPRLELLGIITLSIINFMLPGYLALRLENNLSSHSLWRYSLLGAFVCLVINFKPRLDPLIRNNFTLEKLFLLIISFVNLLNFLALDYIFSVTYTLRDFFPLIFIGFFYFIDAYCIKLKEVRFALALCPAVILFISEFYWKFNMELLQVPGLLALCTAGCLFLWKKYRYDSLAYGAIFYSTIMIYMDIFKAHHYRSSAIFIFAAYATILAWSCYRKHLLGLIFFAFTVSFHLVDKVPLREILRQVNWDTGSSFFTFFAIILLILNRLSHKDKLADQVIMIMLAGALFFLPANLALSGSIFCLSLAFCYIKTLNNKVAGLIILTPLSKHLITFVQNMTGWHYVAFSFILLSVGTWLNLRKAKKGTGPKQERLKTQV</sequence>
<protein>
    <submittedName>
        <fullName evidence="2">Uncharacterized protein</fullName>
    </submittedName>
</protein>
<evidence type="ECO:0000313" key="3">
    <source>
        <dbReference type="Proteomes" id="UP000004947"/>
    </source>
</evidence>
<reference evidence="2 3" key="1">
    <citation type="journal article" date="2010" name="J. Bacteriol.">
        <title>Genome sequence of Lentisphaera araneosa HTCC2155T, the type species of the order Lentisphaerales in the phylum Lentisphaerae.</title>
        <authorList>
            <person name="Thrash J.C."/>
            <person name="Cho J.C."/>
            <person name="Vergin K.L."/>
            <person name="Morris R.M."/>
            <person name="Giovannoni S.J."/>
        </authorList>
    </citation>
    <scope>NUCLEOTIDE SEQUENCE [LARGE SCALE GENOMIC DNA]</scope>
    <source>
        <strain evidence="2 3">HTCC2155</strain>
    </source>
</reference>
<gene>
    <name evidence="2" type="ORF">LNTAR_19015</name>
</gene>
<feature type="transmembrane region" description="Helical" evidence="1">
    <location>
        <begin position="325"/>
        <end position="342"/>
    </location>
</feature>
<dbReference type="EMBL" id="ABCK01000014">
    <property type="protein sequence ID" value="EDM26768.1"/>
    <property type="molecule type" value="Genomic_DNA"/>
</dbReference>
<feature type="transmembrane region" description="Helical" evidence="1">
    <location>
        <begin position="12"/>
        <end position="34"/>
    </location>
</feature>
<feature type="transmembrane region" description="Helical" evidence="1">
    <location>
        <begin position="201"/>
        <end position="224"/>
    </location>
</feature>
<feature type="transmembrane region" description="Helical" evidence="1">
    <location>
        <begin position="469"/>
        <end position="488"/>
    </location>
</feature>
<feature type="transmembrane region" description="Helical" evidence="1">
    <location>
        <begin position="136"/>
        <end position="156"/>
    </location>
</feature>
<evidence type="ECO:0000256" key="1">
    <source>
        <dbReference type="SAM" id="Phobius"/>
    </source>
</evidence>